<evidence type="ECO:0000313" key="3">
    <source>
        <dbReference type="Proteomes" id="UP001291623"/>
    </source>
</evidence>
<feature type="compositionally biased region" description="Basic and acidic residues" evidence="1">
    <location>
        <begin position="1"/>
        <end position="12"/>
    </location>
</feature>
<keyword evidence="3" id="KW-1185">Reference proteome</keyword>
<evidence type="ECO:0000256" key="1">
    <source>
        <dbReference type="SAM" id="MobiDB-lite"/>
    </source>
</evidence>
<dbReference type="Proteomes" id="UP001291623">
    <property type="component" value="Unassembled WGS sequence"/>
</dbReference>
<comment type="caution">
    <text evidence="2">The sequence shown here is derived from an EMBL/GenBank/DDBJ whole genome shotgun (WGS) entry which is preliminary data.</text>
</comment>
<dbReference type="AlphaFoldDB" id="A0AAE1UXY9"/>
<feature type="region of interest" description="Disordered" evidence="1">
    <location>
        <begin position="1"/>
        <end position="22"/>
    </location>
</feature>
<evidence type="ECO:0000313" key="2">
    <source>
        <dbReference type="EMBL" id="KAK4349208.1"/>
    </source>
</evidence>
<dbReference type="EMBL" id="JAVYJV010000017">
    <property type="protein sequence ID" value="KAK4349208.1"/>
    <property type="molecule type" value="Genomic_DNA"/>
</dbReference>
<sequence length="183" mass="20881">MPRWHGQRETWPRQEACQEDNSISKQERLSSAYGGGKVGRESFHCARNGSFYIDPKKIKFGEANIHSPFYSGRRCGPHFTGATHQHQQSVLTLKWLLEITMLQRYDVSTGCAWSNGVRAFNSHPSLSSPHHYDTTPKDLDKAMRISFGMDRTSLGFLGHQILEIIKREGKSSIDNHYKAWKSS</sequence>
<accession>A0AAE1UXY9</accession>
<organism evidence="2 3">
    <name type="scientific">Anisodus tanguticus</name>
    <dbReference type="NCBI Taxonomy" id="243964"/>
    <lineage>
        <taxon>Eukaryota</taxon>
        <taxon>Viridiplantae</taxon>
        <taxon>Streptophyta</taxon>
        <taxon>Embryophyta</taxon>
        <taxon>Tracheophyta</taxon>
        <taxon>Spermatophyta</taxon>
        <taxon>Magnoliopsida</taxon>
        <taxon>eudicotyledons</taxon>
        <taxon>Gunneridae</taxon>
        <taxon>Pentapetalae</taxon>
        <taxon>asterids</taxon>
        <taxon>lamiids</taxon>
        <taxon>Solanales</taxon>
        <taxon>Solanaceae</taxon>
        <taxon>Solanoideae</taxon>
        <taxon>Hyoscyameae</taxon>
        <taxon>Anisodus</taxon>
    </lineage>
</organism>
<gene>
    <name evidence="2" type="ORF">RND71_031963</name>
</gene>
<reference evidence="2" key="1">
    <citation type="submission" date="2023-12" db="EMBL/GenBank/DDBJ databases">
        <title>Genome assembly of Anisodus tanguticus.</title>
        <authorList>
            <person name="Wang Y.-J."/>
        </authorList>
    </citation>
    <scope>NUCLEOTIDE SEQUENCE</scope>
    <source>
        <strain evidence="2">KB-2021</strain>
        <tissue evidence="2">Leaf</tissue>
    </source>
</reference>
<proteinExistence type="predicted"/>
<name>A0AAE1UXY9_9SOLA</name>
<protein>
    <submittedName>
        <fullName evidence="2">Uncharacterized protein</fullName>
    </submittedName>
</protein>